<keyword evidence="1" id="KW-0808">Transferase</keyword>
<evidence type="ECO:0000256" key="4">
    <source>
        <dbReference type="ARBA" id="ARBA00022759"/>
    </source>
</evidence>
<keyword evidence="3" id="KW-0540">Nuclease</keyword>
<keyword evidence="2" id="KW-0548">Nucleotidyltransferase</keyword>
<evidence type="ECO:0000256" key="1">
    <source>
        <dbReference type="ARBA" id="ARBA00022679"/>
    </source>
</evidence>
<name>A0ABR3LIM3_9TELE</name>
<evidence type="ECO:0000313" key="9">
    <source>
        <dbReference type="Proteomes" id="UP001558613"/>
    </source>
</evidence>
<dbReference type="Proteomes" id="UP001558613">
    <property type="component" value="Unassembled WGS sequence"/>
</dbReference>
<reference evidence="8 9" key="1">
    <citation type="submission" date="2023-09" db="EMBL/GenBank/DDBJ databases">
        <authorList>
            <person name="Wang M."/>
        </authorList>
    </citation>
    <scope>NUCLEOTIDE SEQUENCE [LARGE SCALE GENOMIC DNA]</scope>
    <source>
        <strain evidence="8">GT-2023</strain>
        <tissue evidence="8">Liver</tissue>
    </source>
</reference>
<keyword evidence="4" id="KW-0255">Endonuclease</keyword>
<feature type="domain" description="Reverse transcriptase RNase H-like" evidence="7">
    <location>
        <begin position="2"/>
        <end position="64"/>
    </location>
</feature>
<evidence type="ECO:0000313" key="8">
    <source>
        <dbReference type="EMBL" id="KAL1252190.1"/>
    </source>
</evidence>
<dbReference type="EMBL" id="JAYMGO010000022">
    <property type="protein sequence ID" value="KAL1252190.1"/>
    <property type="molecule type" value="Genomic_DNA"/>
</dbReference>
<keyword evidence="9" id="KW-1185">Reference proteome</keyword>
<evidence type="ECO:0000259" key="7">
    <source>
        <dbReference type="Pfam" id="PF17917"/>
    </source>
</evidence>
<dbReference type="PANTHER" id="PTHR34072:SF49">
    <property type="entry name" value="RIBONUCLEASE H"/>
    <property type="match status" value="1"/>
</dbReference>
<sequence>MTNYSSIKLEFLALKWAMVEKCREFLEILGHKCIVFTDNNSLNHLATAKLGATEHRWAAELAAFDSELRYRSGRCNGNADALSCQNPASGCIELGAGVAVPELLQQAIGRDMRFQQM</sequence>
<organism evidence="8 9">
    <name type="scientific">Cirrhinus molitorella</name>
    <name type="common">mud carp</name>
    <dbReference type="NCBI Taxonomy" id="172907"/>
    <lineage>
        <taxon>Eukaryota</taxon>
        <taxon>Metazoa</taxon>
        <taxon>Chordata</taxon>
        <taxon>Craniata</taxon>
        <taxon>Vertebrata</taxon>
        <taxon>Euteleostomi</taxon>
        <taxon>Actinopterygii</taxon>
        <taxon>Neopterygii</taxon>
        <taxon>Teleostei</taxon>
        <taxon>Ostariophysi</taxon>
        <taxon>Cypriniformes</taxon>
        <taxon>Cyprinidae</taxon>
        <taxon>Labeoninae</taxon>
        <taxon>Labeonini</taxon>
        <taxon>Cirrhinus</taxon>
    </lineage>
</organism>
<comment type="caution">
    <text evidence="8">The sequence shown here is derived from an EMBL/GenBank/DDBJ whole genome shotgun (WGS) entry which is preliminary data.</text>
</comment>
<evidence type="ECO:0000256" key="5">
    <source>
        <dbReference type="ARBA" id="ARBA00022801"/>
    </source>
</evidence>
<evidence type="ECO:0000256" key="6">
    <source>
        <dbReference type="ARBA" id="ARBA00022918"/>
    </source>
</evidence>
<evidence type="ECO:0000256" key="3">
    <source>
        <dbReference type="ARBA" id="ARBA00022722"/>
    </source>
</evidence>
<keyword evidence="5" id="KW-0378">Hydrolase</keyword>
<keyword evidence="6" id="KW-0695">RNA-directed DNA polymerase</keyword>
<dbReference type="PANTHER" id="PTHR34072">
    <property type="entry name" value="ENZYMATIC POLYPROTEIN-RELATED"/>
    <property type="match status" value="1"/>
</dbReference>
<proteinExistence type="predicted"/>
<accession>A0ABR3LIM3</accession>
<dbReference type="InterPro" id="IPR041373">
    <property type="entry name" value="RT_RNaseH"/>
</dbReference>
<evidence type="ECO:0000256" key="2">
    <source>
        <dbReference type="ARBA" id="ARBA00022695"/>
    </source>
</evidence>
<gene>
    <name evidence="8" type="ORF">QQF64_019986</name>
</gene>
<protein>
    <recommendedName>
        <fullName evidence="7">Reverse transcriptase RNase H-like domain-containing protein</fullName>
    </recommendedName>
</protein>
<dbReference type="Pfam" id="PF17917">
    <property type="entry name" value="RT_RNaseH"/>
    <property type="match status" value="1"/>
</dbReference>